<comment type="caution">
    <text evidence="1">The sequence shown here is derived from an EMBL/GenBank/DDBJ whole genome shotgun (WGS) entry which is preliminary data.</text>
</comment>
<evidence type="ECO:0008006" key="3">
    <source>
        <dbReference type="Google" id="ProtNLM"/>
    </source>
</evidence>
<dbReference type="OrthoDB" id="5339771at2"/>
<accession>A0A4U2Z650</accession>
<protein>
    <recommendedName>
        <fullName evidence="3">Cytochrome c</fullName>
    </recommendedName>
</protein>
<dbReference type="EMBL" id="SZPX01000004">
    <property type="protein sequence ID" value="TKI69678.1"/>
    <property type="molecule type" value="Genomic_DNA"/>
</dbReference>
<reference evidence="1 2" key="1">
    <citation type="submission" date="2019-04" db="EMBL/GenBank/DDBJ databases">
        <title>Sulfurimonas crateris sp. nov. a facultative anaerobic sulfur-oxidizing chemolithautotrophic bacterium isolated from a terrestrial mud vulcano.</title>
        <authorList>
            <person name="Ratnikova N.M."/>
            <person name="Slobodkin A.I."/>
            <person name="Merkel A.Y."/>
            <person name="Novikov A."/>
            <person name="Bonch-Osmolovskaya E.A."/>
            <person name="Slobodkina G.B."/>
        </authorList>
    </citation>
    <scope>NUCLEOTIDE SEQUENCE [LARGE SCALE GENOMIC DNA]</scope>
    <source>
        <strain evidence="1 2">SN118</strain>
    </source>
</reference>
<dbReference type="GO" id="GO:0020037">
    <property type="term" value="F:heme binding"/>
    <property type="evidence" value="ECO:0007669"/>
    <property type="project" value="InterPro"/>
</dbReference>
<organism evidence="1 2">
    <name type="scientific">Sulfurimonas crateris</name>
    <dbReference type="NCBI Taxonomy" id="2574727"/>
    <lineage>
        <taxon>Bacteria</taxon>
        <taxon>Pseudomonadati</taxon>
        <taxon>Campylobacterota</taxon>
        <taxon>Epsilonproteobacteria</taxon>
        <taxon>Campylobacterales</taxon>
        <taxon>Sulfurimonadaceae</taxon>
        <taxon>Sulfurimonas</taxon>
    </lineage>
</organism>
<dbReference type="SUPFAM" id="SSF46626">
    <property type="entry name" value="Cytochrome c"/>
    <property type="match status" value="1"/>
</dbReference>
<dbReference type="GO" id="GO:0009055">
    <property type="term" value="F:electron transfer activity"/>
    <property type="evidence" value="ECO:0007669"/>
    <property type="project" value="InterPro"/>
</dbReference>
<dbReference type="RefSeq" id="WP_137013459.1">
    <property type="nucleotide sequence ID" value="NZ_SZPX01000004.1"/>
</dbReference>
<gene>
    <name evidence="1" type="ORF">FCU45_06365</name>
</gene>
<sequence>MVKKITISILFCAFLNASEFDKNCLNCHGGDFKFHIIMKKYTLKYSSEKRIREAMFEYLKDPATERSILPAEYINRFGIKEKSDLDDKTLRKMIDIYYERFNLQSKLY</sequence>
<name>A0A4U2Z650_9BACT</name>
<evidence type="ECO:0000313" key="2">
    <source>
        <dbReference type="Proteomes" id="UP000309561"/>
    </source>
</evidence>
<proteinExistence type="predicted"/>
<dbReference type="AlphaFoldDB" id="A0A4U2Z650"/>
<dbReference type="Proteomes" id="UP000309561">
    <property type="component" value="Unassembled WGS sequence"/>
</dbReference>
<evidence type="ECO:0000313" key="1">
    <source>
        <dbReference type="EMBL" id="TKI69678.1"/>
    </source>
</evidence>
<keyword evidence="2" id="KW-1185">Reference proteome</keyword>
<dbReference type="InterPro" id="IPR036909">
    <property type="entry name" value="Cyt_c-like_dom_sf"/>
</dbReference>